<dbReference type="CDD" id="cd07765">
    <property type="entry name" value="KRAB_A-box"/>
    <property type="match status" value="1"/>
</dbReference>
<dbReference type="PROSITE" id="PS50805">
    <property type="entry name" value="KRAB"/>
    <property type="match status" value="1"/>
</dbReference>
<reference evidence="2" key="3">
    <citation type="submission" date="2025-09" db="UniProtKB">
        <authorList>
            <consortium name="Ensembl"/>
        </authorList>
    </citation>
    <scope>IDENTIFICATION</scope>
</reference>
<dbReference type="Proteomes" id="UP000291020">
    <property type="component" value="Unassembled WGS sequence"/>
</dbReference>
<accession>A0A452H5L8</accession>
<sequence length="91" mass="9980">MAHGMPVTFEEVAVYFTQGQGALLDPAQRTLYRDVMLENYETVTLLALGSACLTLLSWIRKEWGHIVPWLSTMGPCGAASRFQGGHQAGPE</sequence>
<organism evidence="2 3">
    <name type="scientific">Gopherus agassizii</name>
    <name type="common">Agassiz's desert tortoise</name>
    <dbReference type="NCBI Taxonomy" id="38772"/>
    <lineage>
        <taxon>Eukaryota</taxon>
        <taxon>Metazoa</taxon>
        <taxon>Chordata</taxon>
        <taxon>Craniata</taxon>
        <taxon>Vertebrata</taxon>
        <taxon>Euteleostomi</taxon>
        <taxon>Archelosauria</taxon>
        <taxon>Testudinata</taxon>
        <taxon>Testudines</taxon>
        <taxon>Cryptodira</taxon>
        <taxon>Durocryptodira</taxon>
        <taxon>Testudinoidea</taxon>
        <taxon>Testudinidae</taxon>
        <taxon>Gopherus</taxon>
    </lineage>
</organism>
<evidence type="ECO:0000313" key="3">
    <source>
        <dbReference type="Proteomes" id="UP000291020"/>
    </source>
</evidence>
<dbReference type="Ensembl" id="ENSGAGT00000011415.1">
    <property type="protein sequence ID" value="ENSGAGP00000009942.1"/>
    <property type="gene ID" value="ENSGAGG00000007813.1"/>
</dbReference>
<feature type="domain" description="KRAB" evidence="1">
    <location>
        <begin position="7"/>
        <end position="81"/>
    </location>
</feature>
<dbReference type="PANTHER" id="PTHR23232:SF163">
    <property type="entry name" value="ZINC FINGER PROTEIN 589"/>
    <property type="match status" value="1"/>
</dbReference>
<proteinExistence type="predicted"/>
<reference evidence="2" key="2">
    <citation type="submission" date="2025-08" db="UniProtKB">
        <authorList>
            <consortium name="Ensembl"/>
        </authorList>
    </citation>
    <scope>IDENTIFICATION</scope>
</reference>
<name>A0A452H5L8_9SAUR</name>
<protein>
    <recommendedName>
        <fullName evidence="1">KRAB domain-containing protein</fullName>
    </recommendedName>
</protein>
<dbReference type="InterPro" id="IPR001909">
    <property type="entry name" value="KRAB"/>
</dbReference>
<dbReference type="InterPro" id="IPR036051">
    <property type="entry name" value="KRAB_dom_sf"/>
</dbReference>
<dbReference type="GO" id="GO:0006355">
    <property type="term" value="P:regulation of DNA-templated transcription"/>
    <property type="evidence" value="ECO:0007669"/>
    <property type="project" value="InterPro"/>
</dbReference>
<reference evidence="3" key="1">
    <citation type="journal article" date="2017" name="PLoS ONE">
        <title>The Agassiz's desert tortoise genome provides a resource for the conservation of a threatened species.</title>
        <authorList>
            <person name="Tollis M."/>
            <person name="DeNardo D.F."/>
            <person name="Cornelius J.A."/>
            <person name="Dolby G.A."/>
            <person name="Edwards T."/>
            <person name="Henen B.T."/>
            <person name="Karl A.E."/>
            <person name="Murphy R.W."/>
            <person name="Kusumi K."/>
        </authorList>
    </citation>
    <scope>NUCLEOTIDE SEQUENCE [LARGE SCALE GENOMIC DNA]</scope>
</reference>
<dbReference type="Pfam" id="PF01352">
    <property type="entry name" value="KRAB"/>
    <property type="match status" value="1"/>
</dbReference>
<dbReference type="STRING" id="38772.ENSGAGP00000009942"/>
<dbReference type="PANTHER" id="PTHR23232">
    <property type="entry name" value="KRAB DOMAIN C2H2 ZINC FINGER"/>
    <property type="match status" value="1"/>
</dbReference>
<keyword evidence="3" id="KW-1185">Reference proteome</keyword>
<dbReference type="Gene3D" id="6.10.140.140">
    <property type="match status" value="1"/>
</dbReference>
<evidence type="ECO:0000259" key="1">
    <source>
        <dbReference type="PROSITE" id="PS50805"/>
    </source>
</evidence>
<evidence type="ECO:0000313" key="2">
    <source>
        <dbReference type="Ensembl" id="ENSGAGP00000009942.1"/>
    </source>
</evidence>
<dbReference type="SMART" id="SM00349">
    <property type="entry name" value="KRAB"/>
    <property type="match status" value="1"/>
</dbReference>
<dbReference type="InterPro" id="IPR050169">
    <property type="entry name" value="Krueppel_C2H2_ZnF"/>
</dbReference>
<dbReference type="AlphaFoldDB" id="A0A452H5L8"/>
<dbReference type="SUPFAM" id="SSF109640">
    <property type="entry name" value="KRAB domain (Kruppel-associated box)"/>
    <property type="match status" value="1"/>
</dbReference>